<evidence type="ECO:0000313" key="1">
    <source>
        <dbReference type="EMBL" id="PLW26341.1"/>
    </source>
</evidence>
<dbReference type="AlphaFoldDB" id="A0A2N5TLG2"/>
<dbReference type="EMBL" id="PGCJ01000549">
    <property type="protein sequence ID" value="PLW26341.1"/>
    <property type="molecule type" value="Genomic_DNA"/>
</dbReference>
<reference evidence="1 2" key="1">
    <citation type="submission" date="2017-11" db="EMBL/GenBank/DDBJ databases">
        <title>De novo assembly and phasing of dikaryotic genomes from two isolates of Puccinia coronata f. sp. avenae, the causal agent of oat crown rust.</title>
        <authorList>
            <person name="Miller M.E."/>
            <person name="Zhang Y."/>
            <person name="Omidvar V."/>
            <person name="Sperschneider J."/>
            <person name="Schwessinger B."/>
            <person name="Raley C."/>
            <person name="Palmer J.M."/>
            <person name="Garnica D."/>
            <person name="Upadhyaya N."/>
            <person name="Rathjen J."/>
            <person name="Taylor J.M."/>
            <person name="Park R.F."/>
            <person name="Dodds P.N."/>
            <person name="Hirsch C.D."/>
            <person name="Kianian S.F."/>
            <person name="Figueroa M."/>
        </authorList>
    </citation>
    <scope>NUCLEOTIDE SEQUENCE [LARGE SCALE GENOMIC DNA]</scope>
    <source>
        <strain evidence="1">12NC29</strain>
    </source>
</reference>
<comment type="caution">
    <text evidence="1">The sequence shown here is derived from an EMBL/GenBank/DDBJ whole genome shotgun (WGS) entry which is preliminary data.</text>
</comment>
<organism evidence="1 2">
    <name type="scientific">Puccinia coronata f. sp. avenae</name>
    <dbReference type="NCBI Taxonomy" id="200324"/>
    <lineage>
        <taxon>Eukaryota</taxon>
        <taxon>Fungi</taxon>
        <taxon>Dikarya</taxon>
        <taxon>Basidiomycota</taxon>
        <taxon>Pucciniomycotina</taxon>
        <taxon>Pucciniomycetes</taxon>
        <taxon>Pucciniales</taxon>
        <taxon>Pucciniaceae</taxon>
        <taxon>Puccinia</taxon>
    </lineage>
</organism>
<sequence>GPQLNDCGDEICSLHAAIRFYRFGSRGNRVLLGTSRETSLTTSQCQGSNRTSRTKVMEYISEDCL</sequence>
<keyword evidence="2" id="KW-1185">Reference proteome</keyword>
<accession>A0A2N5TLG2</accession>
<evidence type="ECO:0000313" key="2">
    <source>
        <dbReference type="Proteomes" id="UP000235388"/>
    </source>
</evidence>
<gene>
    <name evidence="1" type="ORF">PCANC_22901</name>
</gene>
<feature type="non-terminal residue" evidence="1">
    <location>
        <position position="1"/>
    </location>
</feature>
<name>A0A2N5TLG2_9BASI</name>
<proteinExistence type="predicted"/>
<dbReference type="Proteomes" id="UP000235388">
    <property type="component" value="Unassembled WGS sequence"/>
</dbReference>
<protein>
    <submittedName>
        <fullName evidence="1">Uncharacterized protein</fullName>
    </submittedName>
</protein>